<evidence type="ECO:0000313" key="1">
    <source>
        <dbReference type="EMBL" id="ENU94084.1"/>
    </source>
</evidence>
<proteinExistence type="predicted"/>
<protein>
    <submittedName>
        <fullName evidence="1">Uncharacterized protein</fullName>
    </submittedName>
</protein>
<name>N8WGI4_9GAMM</name>
<evidence type="ECO:0000313" key="2">
    <source>
        <dbReference type="Proteomes" id="UP000013049"/>
    </source>
</evidence>
<dbReference type="EMBL" id="APPC01000002">
    <property type="protein sequence ID" value="ENU94084.1"/>
    <property type="molecule type" value="Genomic_DNA"/>
</dbReference>
<dbReference type="Proteomes" id="UP000013049">
    <property type="component" value="Unassembled WGS sequence"/>
</dbReference>
<organism evidence="1 2">
    <name type="scientific">Acinetobacter vivianii</name>
    <dbReference type="NCBI Taxonomy" id="1776742"/>
    <lineage>
        <taxon>Bacteria</taxon>
        <taxon>Pseudomonadati</taxon>
        <taxon>Pseudomonadota</taxon>
        <taxon>Gammaproteobacteria</taxon>
        <taxon>Moraxellales</taxon>
        <taxon>Moraxellaceae</taxon>
        <taxon>Acinetobacter</taxon>
    </lineage>
</organism>
<gene>
    <name evidence="1" type="ORF">F971_00342</name>
</gene>
<accession>N8WGI4</accession>
<dbReference type="HOGENOM" id="CLU_2024758_0_0_6"/>
<reference evidence="1 2" key="1">
    <citation type="submission" date="2013-02" db="EMBL/GenBank/DDBJ databases">
        <title>The Genome Sequence of Acinetobacter sp. NIPH 758.</title>
        <authorList>
            <consortium name="The Broad Institute Genome Sequencing Platform"/>
            <consortium name="The Broad Institute Genome Sequencing Center for Infectious Disease"/>
            <person name="Cerqueira G."/>
            <person name="Feldgarden M."/>
            <person name="Courvalin P."/>
            <person name="Perichon B."/>
            <person name="Grillot-Courvalin C."/>
            <person name="Clermont D."/>
            <person name="Rocha E."/>
            <person name="Yoon E.-J."/>
            <person name="Nemec A."/>
            <person name="Walker B."/>
            <person name="Young S.K."/>
            <person name="Zeng Q."/>
            <person name="Gargeya S."/>
            <person name="Fitzgerald M."/>
            <person name="Haas B."/>
            <person name="Abouelleil A."/>
            <person name="Alvarado L."/>
            <person name="Arachchi H.M."/>
            <person name="Berlin A.M."/>
            <person name="Chapman S.B."/>
            <person name="Dewar J."/>
            <person name="Goldberg J."/>
            <person name="Griggs A."/>
            <person name="Gujja S."/>
            <person name="Hansen M."/>
            <person name="Howarth C."/>
            <person name="Imamovic A."/>
            <person name="Larimer J."/>
            <person name="McCowan C."/>
            <person name="Murphy C."/>
            <person name="Neiman D."/>
            <person name="Pearson M."/>
            <person name="Priest M."/>
            <person name="Roberts A."/>
            <person name="Saif S."/>
            <person name="Shea T."/>
            <person name="Sisk P."/>
            <person name="Sykes S."/>
            <person name="Wortman J."/>
            <person name="Nusbaum C."/>
            <person name="Birren B."/>
        </authorList>
    </citation>
    <scope>NUCLEOTIDE SEQUENCE [LARGE SCALE GENOMIC DNA]</scope>
    <source>
        <strain evidence="1 2">NIPH 758</strain>
    </source>
</reference>
<dbReference type="RefSeq" id="WP_004774467.1">
    <property type="nucleotide sequence ID" value="NZ_KB849361.1"/>
</dbReference>
<dbReference type="AlphaFoldDB" id="N8WGI4"/>
<comment type="caution">
    <text evidence="1">The sequence shown here is derived from an EMBL/GenBank/DDBJ whole genome shotgun (WGS) entry which is preliminary data.</text>
</comment>
<sequence>MLRKLGDFPNRNTVEYATLRIYIKNKFLPKNLRSYHWEHDENSIIIVGVSPNGRLCRKSVYLDSLELAEDFSAYLHGLFKKRKYNSDYKIELLVETTFSGKTVSRWKEIDSQNVREVLSL</sequence>